<sequence length="180" mass="20143">MATDWAAEQAARIGGELRRLRGRRSAQWVSDRTAELGHRVPRSTVSEIENGRRTYATTVELMVLARALDTAPVLLLFPPPLADSVEMLPGDKRSKWAAAEWFSGRISEQAAFFMSGDDDELARNLQPLRAADRIAELEQRRNRLMVVIGLVDDRTTRQVLVDDLAELHAEITRLAEHDGG</sequence>
<evidence type="ECO:0000313" key="3">
    <source>
        <dbReference type="Proteomes" id="UP000008916"/>
    </source>
</evidence>
<dbReference type="InterPro" id="IPR001387">
    <property type="entry name" value="Cro/C1-type_HTH"/>
</dbReference>
<accession>E6TH08</accession>
<dbReference type="GO" id="GO:0003677">
    <property type="term" value="F:DNA binding"/>
    <property type="evidence" value="ECO:0007669"/>
    <property type="project" value="InterPro"/>
</dbReference>
<reference evidence="2 3" key="1">
    <citation type="journal article" date="2011" name="Stand. Genomic Sci.">
        <title>Complete genome sequence of Mycobacterium sp. strain (Spyr1) and reclassification to Mycobacterium gilvum Spyr1.</title>
        <authorList>
            <person name="Kallimanis A."/>
            <person name="Karabika E."/>
            <person name="Mavromatis K."/>
            <person name="Lapidus A."/>
            <person name="Labutti K.M."/>
            <person name="Liolios K."/>
            <person name="Ivanova N."/>
            <person name="Goodwin L."/>
            <person name="Woyke T."/>
            <person name="Velentzas A.D."/>
            <person name="Perisynakis A."/>
            <person name="Ouzounis C.C."/>
            <person name="Kyrpides N.C."/>
            <person name="Koukkou A.I."/>
            <person name="Drainas C."/>
        </authorList>
    </citation>
    <scope>NUCLEOTIDE SEQUENCE [LARGE SCALE GENOMIC DNA]</scope>
    <source>
        <strain evidence="3">DSM 45189 / LMG 24558 / Spyr1</strain>
    </source>
</reference>
<dbReference type="InterPro" id="IPR010982">
    <property type="entry name" value="Lambda_DNA-bd_dom_sf"/>
</dbReference>
<dbReference type="AlphaFoldDB" id="E6TH08"/>
<keyword evidence="3" id="KW-1185">Reference proteome</keyword>
<dbReference type="KEGG" id="msp:Mspyr1_12070"/>
<organism evidence="2 3">
    <name type="scientific">Mycolicibacterium gilvum (strain DSM 45189 / LMG 24558 / Spyr1)</name>
    <name type="common">Mycobacterium gilvum</name>
    <dbReference type="NCBI Taxonomy" id="278137"/>
    <lineage>
        <taxon>Bacteria</taxon>
        <taxon>Bacillati</taxon>
        <taxon>Actinomycetota</taxon>
        <taxon>Actinomycetes</taxon>
        <taxon>Mycobacteriales</taxon>
        <taxon>Mycobacteriaceae</taxon>
        <taxon>Mycolicibacterium</taxon>
    </lineage>
</organism>
<dbReference type="PROSITE" id="PS50943">
    <property type="entry name" value="HTH_CROC1"/>
    <property type="match status" value="1"/>
</dbReference>
<feature type="domain" description="HTH cro/C1-type" evidence="1">
    <location>
        <begin position="40"/>
        <end position="75"/>
    </location>
</feature>
<evidence type="ECO:0000313" key="2">
    <source>
        <dbReference type="EMBL" id="ADT97888.1"/>
    </source>
</evidence>
<dbReference type="Proteomes" id="UP000008916">
    <property type="component" value="Chromosome"/>
</dbReference>
<dbReference type="EMBL" id="CP002385">
    <property type="protein sequence ID" value="ADT97888.1"/>
    <property type="molecule type" value="Genomic_DNA"/>
</dbReference>
<proteinExistence type="predicted"/>
<gene>
    <name evidence="2" type="ordered locus">Mspyr1_12070</name>
</gene>
<dbReference type="HOGENOM" id="CLU_106672_1_0_11"/>
<dbReference type="Gene3D" id="1.10.260.40">
    <property type="entry name" value="lambda repressor-like DNA-binding domains"/>
    <property type="match status" value="1"/>
</dbReference>
<name>E6TH08_MYCSR</name>
<evidence type="ECO:0000259" key="1">
    <source>
        <dbReference type="PROSITE" id="PS50943"/>
    </source>
</evidence>
<dbReference type="RefSeq" id="WP_013470907.1">
    <property type="nucleotide sequence ID" value="NC_014814.1"/>
</dbReference>
<dbReference type="SUPFAM" id="SSF47413">
    <property type="entry name" value="lambda repressor-like DNA-binding domains"/>
    <property type="match status" value="1"/>
</dbReference>
<protein>
    <recommendedName>
        <fullName evidence="1">HTH cro/C1-type domain-containing protein</fullName>
    </recommendedName>
</protein>